<dbReference type="GO" id="GO:0050136">
    <property type="term" value="F:NADH dehydrogenase (quinone) (non-electrogenic) activity"/>
    <property type="evidence" value="ECO:0007669"/>
    <property type="project" value="UniProtKB-UniRule"/>
</dbReference>
<keyword evidence="6 7" id="KW-0479">Metal-binding</keyword>
<dbReference type="AlphaFoldDB" id="A0A956SBK0"/>
<evidence type="ECO:0000256" key="5">
    <source>
        <dbReference type="ARBA" id="ARBA00023027"/>
    </source>
</evidence>
<comment type="cofactor">
    <cofactor evidence="6">
        <name>[4Fe-4S] cluster</name>
        <dbReference type="ChEBI" id="CHEBI:49883"/>
    </cofactor>
    <text evidence="6">Binds 1 [4Fe-4S] cluster.</text>
</comment>
<dbReference type="NCBIfam" id="NF005012">
    <property type="entry name" value="PRK06411.1"/>
    <property type="match status" value="1"/>
</dbReference>
<dbReference type="PANTHER" id="PTHR11995">
    <property type="entry name" value="NADH DEHYDROGENASE"/>
    <property type="match status" value="1"/>
</dbReference>
<dbReference type="SUPFAM" id="SSF56770">
    <property type="entry name" value="HydA/Nqo6-like"/>
    <property type="match status" value="1"/>
</dbReference>
<feature type="binding site" evidence="6">
    <location>
        <position position="140"/>
    </location>
    <ligand>
        <name>[4Fe-4S] cluster</name>
        <dbReference type="ChEBI" id="CHEBI:49883"/>
    </ligand>
</feature>
<dbReference type="GO" id="GO:0005886">
    <property type="term" value="C:plasma membrane"/>
    <property type="evidence" value="ECO:0007669"/>
    <property type="project" value="UniProtKB-SubCell"/>
</dbReference>
<dbReference type="FunFam" id="3.40.50.12280:FF:000002">
    <property type="entry name" value="NADH-quinone oxidoreductase subunit B"/>
    <property type="match status" value="1"/>
</dbReference>
<comment type="subcellular location">
    <subcellularLocation>
        <location evidence="6">Cell membrane</location>
        <topology evidence="6">Peripheral membrane protein</topology>
        <orientation evidence="6">Cytoplasmic side</orientation>
    </subcellularLocation>
</comment>
<sequence>MGLKDGQENPVAPGAVVPGARDVGERYPLQAPLGRSGDPDVDALGGAVTITKAEALVAWGRKNSLWPIPFGTACCAIEFMGTVSSVFDLSRFGAEVVRFSPRQADLMIVSGTITYKMGPILKRIYDQMCEPRYVISMGVCASSGGFYDNYCTLQGIDKIIPVDYYIAGCPPRPEAVLQAVVELQNRLQRTGA</sequence>
<dbReference type="GO" id="GO:0005506">
    <property type="term" value="F:iron ion binding"/>
    <property type="evidence" value="ECO:0007669"/>
    <property type="project" value="UniProtKB-UniRule"/>
</dbReference>
<comment type="function">
    <text evidence="6">NDH-1 shuttles electrons from NADH, via FMN and iron-sulfur (Fe-S) centers, to quinones in the respiratory chain. The immediate electron acceptor for the enzyme in this species is believed to be ubiquinone. Couples the redox reaction to proton translocation (for every two electrons transferred, four hydrogen ions are translocated across the cytoplasmic membrane), and thus conserves the redox energy in a proton gradient.</text>
</comment>
<dbReference type="InterPro" id="IPR006137">
    <property type="entry name" value="NADH_UbQ_OxRdtase-like_20kDa"/>
</dbReference>
<dbReference type="EC" id="7.1.1.-" evidence="6"/>
<feature type="binding site" evidence="6">
    <location>
        <position position="169"/>
    </location>
    <ligand>
        <name>[4Fe-4S] cluster</name>
        <dbReference type="ChEBI" id="CHEBI:49883"/>
    </ligand>
</feature>
<evidence type="ECO:0000259" key="8">
    <source>
        <dbReference type="Pfam" id="PF01058"/>
    </source>
</evidence>
<reference evidence="9" key="2">
    <citation type="journal article" date="2021" name="Microbiome">
        <title>Successional dynamics and alternative stable states in a saline activated sludge microbial community over 9 years.</title>
        <authorList>
            <person name="Wang Y."/>
            <person name="Ye J."/>
            <person name="Ju F."/>
            <person name="Liu L."/>
            <person name="Boyd J.A."/>
            <person name="Deng Y."/>
            <person name="Parks D.H."/>
            <person name="Jiang X."/>
            <person name="Yin X."/>
            <person name="Woodcroft B.J."/>
            <person name="Tyson G.W."/>
            <person name="Hugenholtz P."/>
            <person name="Polz M.F."/>
            <person name="Zhang T."/>
        </authorList>
    </citation>
    <scope>NUCLEOTIDE SEQUENCE</scope>
    <source>
        <strain evidence="9">HKST-UBA02</strain>
    </source>
</reference>
<keyword evidence="6 7" id="KW-0004">4Fe-4S</keyword>
<keyword evidence="5 6" id="KW-0520">NAD</keyword>
<dbReference type="EMBL" id="JAGQHS010000005">
    <property type="protein sequence ID" value="MCA9754537.1"/>
    <property type="molecule type" value="Genomic_DNA"/>
</dbReference>
<dbReference type="GO" id="GO:0015990">
    <property type="term" value="P:electron transport coupled proton transport"/>
    <property type="evidence" value="ECO:0007669"/>
    <property type="project" value="TreeGrafter"/>
</dbReference>
<keyword evidence="3 6" id="KW-0874">Quinone</keyword>
<feature type="domain" description="NADH:ubiquinone oxidoreductase-like 20kDa subunit" evidence="8">
    <location>
        <begin position="74"/>
        <end position="183"/>
    </location>
</feature>
<dbReference type="NCBIfam" id="TIGR01957">
    <property type="entry name" value="nuoB_fam"/>
    <property type="match status" value="1"/>
</dbReference>
<comment type="similarity">
    <text evidence="1 6 7">Belongs to the complex I 20 kDa subunit family.</text>
</comment>
<accession>A0A956SBK0</accession>
<evidence type="ECO:0000256" key="7">
    <source>
        <dbReference type="RuleBase" id="RU004464"/>
    </source>
</evidence>
<keyword evidence="4 6" id="KW-1278">Translocase</keyword>
<evidence type="ECO:0000313" key="10">
    <source>
        <dbReference type="Proteomes" id="UP000739538"/>
    </source>
</evidence>
<name>A0A956SBK0_UNCEI</name>
<keyword evidence="6 7" id="KW-0411">Iron-sulfur</keyword>
<dbReference type="HAMAP" id="MF_01356">
    <property type="entry name" value="NDH1_NuoB"/>
    <property type="match status" value="1"/>
</dbReference>
<evidence type="ECO:0000313" key="9">
    <source>
        <dbReference type="EMBL" id="MCA9754537.1"/>
    </source>
</evidence>
<evidence type="ECO:0000256" key="3">
    <source>
        <dbReference type="ARBA" id="ARBA00022719"/>
    </source>
</evidence>
<dbReference type="GO" id="GO:0048038">
    <property type="term" value="F:quinone binding"/>
    <property type="evidence" value="ECO:0007669"/>
    <property type="project" value="UniProtKB-KW"/>
</dbReference>
<dbReference type="Pfam" id="PF01058">
    <property type="entry name" value="Oxidored_q6"/>
    <property type="match status" value="1"/>
</dbReference>
<organism evidence="9 10">
    <name type="scientific">Eiseniibacteriota bacterium</name>
    <dbReference type="NCBI Taxonomy" id="2212470"/>
    <lineage>
        <taxon>Bacteria</taxon>
        <taxon>Candidatus Eiseniibacteriota</taxon>
    </lineage>
</organism>
<keyword evidence="6" id="KW-1003">Cell membrane</keyword>
<keyword evidence="6" id="KW-0472">Membrane</keyword>
<proteinExistence type="inferred from homology"/>
<keyword evidence="9" id="KW-0560">Oxidoreductase</keyword>
<reference evidence="9" key="1">
    <citation type="submission" date="2020-04" db="EMBL/GenBank/DDBJ databases">
        <authorList>
            <person name="Zhang T."/>
        </authorList>
    </citation>
    <scope>NUCLEOTIDE SEQUENCE</scope>
    <source>
        <strain evidence="9">HKST-UBA02</strain>
    </source>
</reference>
<comment type="caution">
    <text evidence="9">The sequence shown here is derived from an EMBL/GenBank/DDBJ whole genome shotgun (WGS) entry which is preliminary data.</text>
</comment>
<evidence type="ECO:0000256" key="6">
    <source>
        <dbReference type="HAMAP-Rule" id="MF_01356"/>
    </source>
</evidence>
<feature type="binding site" evidence="6">
    <location>
        <position position="74"/>
    </location>
    <ligand>
        <name>[4Fe-4S] cluster</name>
        <dbReference type="ChEBI" id="CHEBI:49883"/>
    </ligand>
</feature>
<keyword evidence="6 7" id="KW-0408">Iron</keyword>
<keyword evidence="6" id="KW-0830">Ubiquinone</keyword>
<dbReference type="GO" id="GO:0051539">
    <property type="term" value="F:4 iron, 4 sulfur cluster binding"/>
    <property type="evidence" value="ECO:0007669"/>
    <property type="project" value="UniProtKB-KW"/>
</dbReference>
<dbReference type="Gene3D" id="3.40.50.12280">
    <property type="match status" value="1"/>
</dbReference>
<gene>
    <name evidence="6 9" type="primary">nuoB</name>
    <name evidence="9" type="ORF">KDA27_01955</name>
</gene>
<dbReference type="GO" id="GO:0009060">
    <property type="term" value="P:aerobic respiration"/>
    <property type="evidence" value="ECO:0007669"/>
    <property type="project" value="TreeGrafter"/>
</dbReference>
<dbReference type="GO" id="GO:0045271">
    <property type="term" value="C:respiratory chain complex I"/>
    <property type="evidence" value="ECO:0007669"/>
    <property type="project" value="TreeGrafter"/>
</dbReference>
<comment type="catalytic activity">
    <reaction evidence="6">
        <text>a quinone + NADH + 5 H(+)(in) = a quinol + NAD(+) + 4 H(+)(out)</text>
        <dbReference type="Rhea" id="RHEA:57888"/>
        <dbReference type="ChEBI" id="CHEBI:15378"/>
        <dbReference type="ChEBI" id="CHEBI:24646"/>
        <dbReference type="ChEBI" id="CHEBI:57540"/>
        <dbReference type="ChEBI" id="CHEBI:57945"/>
        <dbReference type="ChEBI" id="CHEBI:132124"/>
    </reaction>
</comment>
<dbReference type="InterPro" id="IPR006138">
    <property type="entry name" value="NADH_UQ_OxRdtase_20Kd_su"/>
</dbReference>
<evidence type="ECO:0000256" key="2">
    <source>
        <dbReference type="ARBA" id="ARBA00022448"/>
    </source>
</evidence>
<dbReference type="Proteomes" id="UP000739538">
    <property type="component" value="Unassembled WGS sequence"/>
</dbReference>
<evidence type="ECO:0000256" key="1">
    <source>
        <dbReference type="ARBA" id="ARBA00009173"/>
    </source>
</evidence>
<keyword evidence="2 6" id="KW-0813">Transport</keyword>
<dbReference type="PANTHER" id="PTHR11995:SF14">
    <property type="entry name" value="NADH DEHYDROGENASE [UBIQUINONE] IRON-SULFUR PROTEIN 7, MITOCHONDRIAL"/>
    <property type="match status" value="1"/>
</dbReference>
<feature type="binding site" evidence="6">
    <location>
        <position position="75"/>
    </location>
    <ligand>
        <name>[4Fe-4S] cluster</name>
        <dbReference type="ChEBI" id="CHEBI:49883"/>
    </ligand>
</feature>
<dbReference type="GO" id="GO:0008137">
    <property type="term" value="F:NADH dehydrogenase (ubiquinone) activity"/>
    <property type="evidence" value="ECO:0007669"/>
    <property type="project" value="InterPro"/>
</dbReference>
<evidence type="ECO:0000256" key="4">
    <source>
        <dbReference type="ARBA" id="ARBA00022967"/>
    </source>
</evidence>
<protein>
    <recommendedName>
        <fullName evidence="6">NADH-quinone oxidoreductase subunit B</fullName>
        <ecNumber evidence="6">7.1.1.-</ecNumber>
    </recommendedName>
    <alternativeName>
        <fullName evidence="6">NADH dehydrogenase I subunit B</fullName>
    </alternativeName>
    <alternativeName>
        <fullName evidence="6">NDH-1 subunit B</fullName>
    </alternativeName>
</protein>
<comment type="subunit">
    <text evidence="6">NDH-1 is composed of 14 different subunits. Subunits NuoB, C, D, E, F, and G constitute the peripheral sector of the complex.</text>
</comment>